<feature type="domain" description="FHA" evidence="1">
    <location>
        <begin position="64"/>
        <end position="115"/>
    </location>
</feature>
<evidence type="ECO:0000259" key="1">
    <source>
        <dbReference type="PROSITE" id="PS50006"/>
    </source>
</evidence>
<keyword evidence="3" id="KW-1185">Reference proteome</keyword>
<reference evidence="2" key="2">
    <citation type="submission" date="2025-09" db="UniProtKB">
        <authorList>
            <consortium name="Ensembl"/>
        </authorList>
    </citation>
    <scope>IDENTIFICATION</scope>
</reference>
<dbReference type="AlphaFoldDB" id="A0A8D2J0K3"/>
<dbReference type="Pfam" id="PF00498">
    <property type="entry name" value="FHA"/>
    <property type="match status" value="1"/>
</dbReference>
<evidence type="ECO:0000313" key="3">
    <source>
        <dbReference type="Proteomes" id="UP000694545"/>
    </source>
</evidence>
<dbReference type="CDD" id="cd22665">
    <property type="entry name" value="FHA_MDC1"/>
    <property type="match status" value="1"/>
</dbReference>
<dbReference type="InterPro" id="IPR000253">
    <property type="entry name" value="FHA_dom"/>
</dbReference>
<dbReference type="Proteomes" id="UP000694545">
    <property type="component" value="Unplaced"/>
</dbReference>
<protein>
    <recommendedName>
        <fullName evidence="1">FHA domain-containing protein</fullName>
    </recommendedName>
</protein>
<sequence>MVKTNLNKSHLKRKLEAKLTDIIRLNICLNENGNCWTRGSKVVCGPYHGVSFSPPDFWIYPGENVIGRLESCQICLPAASVSKTHAVIEVPSPDGPHLLYDQGSLNRTRRQRVVLIPQVRYSLQDGDTLLFGDEYVSSLHAGVRP</sequence>
<organism evidence="2 3">
    <name type="scientific">Varanus komodoensis</name>
    <name type="common">Komodo dragon</name>
    <dbReference type="NCBI Taxonomy" id="61221"/>
    <lineage>
        <taxon>Eukaryota</taxon>
        <taxon>Metazoa</taxon>
        <taxon>Chordata</taxon>
        <taxon>Craniata</taxon>
        <taxon>Vertebrata</taxon>
        <taxon>Euteleostomi</taxon>
        <taxon>Lepidosauria</taxon>
        <taxon>Squamata</taxon>
        <taxon>Bifurcata</taxon>
        <taxon>Unidentata</taxon>
        <taxon>Episquamata</taxon>
        <taxon>Toxicofera</taxon>
        <taxon>Anguimorpha</taxon>
        <taxon>Paleoanguimorpha</taxon>
        <taxon>Varanoidea</taxon>
        <taxon>Varanidae</taxon>
        <taxon>Varanus</taxon>
    </lineage>
</organism>
<dbReference type="PROSITE" id="PS50006">
    <property type="entry name" value="FHA_DOMAIN"/>
    <property type="match status" value="1"/>
</dbReference>
<reference evidence="2" key="1">
    <citation type="submission" date="2025-08" db="UniProtKB">
        <authorList>
            <consortium name="Ensembl"/>
        </authorList>
    </citation>
    <scope>IDENTIFICATION</scope>
</reference>
<dbReference type="PANTHER" id="PTHR23308">
    <property type="entry name" value="NUCLEAR INHIBITOR OF PROTEIN PHOSPHATASE-1"/>
    <property type="match status" value="1"/>
</dbReference>
<dbReference type="Ensembl" id="ENSVKKT00000008758.1">
    <property type="protein sequence ID" value="ENSVKKP00000008539.1"/>
    <property type="gene ID" value="ENSVKKG00000006073.1"/>
</dbReference>
<proteinExistence type="predicted"/>
<name>A0A8D2J0K3_VARKO</name>
<evidence type="ECO:0000313" key="2">
    <source>
        <dbReference type="Ensembl" id="ENSVKKP00000008539.1"/>
    </source>
</evidence>
<accession>A0A8D2J0K3</accession>
<dbReference type="InterPro" id="IPR008984">
    <property type="entry name" value="SMAD_FHA_dom_sf"/>
</dbReference>
<dbReference type="SUPFAM" id="SSF49879">
    <property type="entry name" value="SMAD/FHA domain"/>
    <property type="match status" value="1"/>
</dbReference>
<dbReference type="SMART" id="SM00240">
    <property type="entry name" value="FHA"/>
    <property type="match status" value="1"/>
</dbReference>
<dbReference type="InterPro" id="IPR050923">
    <property type="entry name" value="Cell_Proc_Reg/RNA_Proc"/>
</dbReference>
<dbReference type="Gene3D" id="2.60.200.20">
    <property type="match status" value="1"/>
</dbReference>